<sequence>MSIVDFQQLEESFYLTLHDHENTMLAIPALDLLKPGRMEELIDAYGRLIHARERSTAAAFFMSWFAGVCSAMQHMLYRDYAQLLDLSLSNLTVQLCEGEHYPFFCLKWRK</sequence>
<organism evidence="1 2">
    <name type="scientific">Paenibacillus paeoniae</name>
    <dbReference type="NCBI Taxonomy" id="2292705"/>
    <lineage>
        <taxon>Bacteria</taxon>
        <taxon>Bacillati</taxon>
        <taxon>Bacillota</taxon>
        <taxon>Bacilli</taxon>
        <taxon>Bacillales</taxon>
        <taxon>Paenibacillaceae</taxon>
        <taxon>Paenibacillus</taxon>
    </lineage>
</organism>
<protein>
    <submittedName>
        <fullName evidence="1">Uncharacterized protein</fullName>
    </submittedName>
</protein>
<name>A0A371PJN1_9BACL</name>
<evidence type="ECO:0000313" key="1">
    <source>
        <dbReference type="EMBL" id="REK76410.1"/>
    </source>
</evidence>
<accession>A0A371PJN1</accession>
<dbReference type="EMBL" id="QUBQ01000001">
    <property type="protein sequence ID" value="REK76410.1"/>
    <property type="molecule type" value="Genomic_DNA"/>
</dbReference>
<reference evidence="1 2" key="1">
    <citation type="submission" date="2018-08" db="EMBL/GenBank/DDBJ databases">
        <title>Paenibacillus sp. M4BSY-1, whole genome shotgun sequence.</title>
        <authorList>
            <person name="Tuo L."/>
        </authorList>
    </citation>
    <scope>NUCLEOTIDE SEQUENCE [LARGE SCALE GENOMIC DNA]</scope>
    <source>
        <strain evidence="1 2">M4BSY-1</strain>
    </source>
</reference>
<proteinExistence type="predicted"/>
<evidence type="ECO:0000313" key="2">
    <source>
        <dbReference type="Proteomes" id="UP000261905"/>
    </source>
</evidence>
<dbReference type="AlphaFoldDB" id="A0A371PJN1"/>
<dbReference type="Proteomes" id="UP000261905">
    <property type="component" value="Unassembled WGS sequence"/>
</dbReference>
<dbReference type="OrthoDB" id="2819999at2"/>
<keyword evidence="2" id="KW-1185">Reference proteome</keyword>
<comment type="caution">
    <text evidence="1">The sequence shown here is derived from an EMBL/GenBank/DDBJ whole genome shotgun (WGS) entry which is preliminary data.</text>
</comment>
<gene>
    <name evidence="1" type="ORF">DX130_05045</name>
</gene>